<protein>
    <recommendedName>
        <fullName evidence="2">DUF1279 domain-containing protein</fullName>
    </recommendedName>
</protein>
<dbReference type="EMBL" id="CDSF01000077">
    <property type="protein sequence ID" value="CEO96978.1"/>
    <property type="molecule type" value="Genomic_DNA"/>
</dbReference>
<organism evidence="3 5">
    <name type="scientific">Plasmodiophora brassicae</name>
    <name type="common">Clubroot disease agent</name>
    <dbReference type="NCBI Taxonomy" id="37360"/>
    <lineage>
        <taxon>Eukaryota</taxon>
        <taxon>Sar</taxon>
        <taxon>Rhizaria</taxon>
        <taxon>Endomyxa</taxon>
        <taxon>Phytomyxea</taxon>
        <taxon>Plasmodiophorida</taxon>
        <taxon>Plasmodiophoridae</taxon>
        <taxon>Plasmodiophora</taxon>
    </lineage>
</organism>
<dbReference type="PANTHER" id="PTHR21377:SF0">
    <property type="entry name" value="PROTEIN FAM210B, MITOCHONDRIAL"/>
    <property type="match status" value="1"/>
</dbReference>
<dbReference type="PANTHER" id="PTHR21377">
    <property type="entry name" value="PROTEIN FAM210B, MITOCHONDRIAL"/>
    <property type="match status" value="1"/>
</dbReference>
<keyword evidence="5" id="KW-1185">Reference proteome</keyword>
<dbReference type="Pfam" id="PF06916">
    <property type="entry name" value="FAM210A-B_dom"/>
    <property type="match status" value="1"/>
</dbReference>
<dbReference type="InterPro" id="IPR009688">
    <property type="entry name" value="FAM210A/B-like_dom"/>
</dbReference>
<dbReference type="Proteomes" id="UP000039324">
    <property type="component" value="Unassembled WGS sequence"/>
</dbReference>
<dbReference type="AlphaFoldDB" id="A0A0G4INT1"/>
<evidence type="ECO:0000313" key="3">
    <source>
        <dbReference type="EMBL" id="CEO96978.1"/>
    </source>
</evidence>
<keyword evidence="1" id="KW-0812">Transmembrane</keyword>
<dbReference type="GO" id="GO:0005739">
    <property type="term" value="C:mitochondrion"/>
    <property type="evidence" value="ECO:0007669"/>
    <property type="project" value="TreeGrafter"/>
</dbReference>
<dbReference type="OMA" id="HIGMSLM"/>
<proteinExistence type="predicted"/>
<feature type="transmembrane region" description="Helical" evidence="1">
    <location>
        <begin position="26"/>
        <end position="45"/>
    </location>
</feature>
<dbReference type="InterPro" id="IPR045866">
    <property type="entry name" value="FAM210A/B-like"/>
</dbReference>
<evidence type="ECO:0000256" key="1">
    <source>
        <dbReference type="SAM" id="Phobius"/>
    </source>
</evidence>
<evidence type="ECO:0000313" key="5">
    <source>
        <dbReference type="Proteomes" id="UP000039324"/>
    </source>
</evidence>
<geneLocation type="mitochondrion" evidence="4"/>
<keyword evidence="1" id="KW-1133">Transmembrane helix</keyword>
<reference evidence="3 5" key="1">
    <citation type="submission" date="2015-02" db="EMBL/GenBank/DDBJ databases">
        <authorList>
            <person name="Chooi Y.-H."/>
        </authorList>
    </citation>
    <scope>NUCLEOTIDE SEQUENCE [LARGE SCALE GENOMIC DNA]</scope>
    <source>
        <strain evidence="3">E3</strain>
    </source>
</reference>
<keyword evidence="1" id="KW-0472">Membrane</keyword>
<dbReference type="EMBL" id="OVEO01000019">
    <property type="protein sequence ID" value="SPR01931.1"/>
    <property type="molecule type" value="Genomic_DNA"/>
</dbReference>
<accession>A0A0G4INT1</accession>
<keyword evidence="4" id="KW-0496">Mitochondrion</keyword>
<reference evidence="4 6" key="2">
    <citation type="submission" date="2018-03" db="EMBL/GenBank/DDBJ databases">
        <authorList>
            <person name="Fogelqvist J."/>
        </authorList>
    </citation>
    <scope>NUCLEOTIDE SEQUENCE [LARGE SCALE GENOMIC DNA]</scope>
</reference>
<name>A0A0G4INT1_PLABS</name>
<gene>
    <name evidence="3" type="ORF">PBRA_005582</name>
    <name evidence="4" type="ORF">PLBR_LOCUS9146</name>
</gene>
<feature type="transmembrane region" description="Helical" evidence="1">
    <location>
        <begin position="65"/>
        <end position="83"/>
    </location>
</feature>
<feature type="domain" description="DUF1279" evidence="2">
    <location>
        <begin position="21"/>
        <end position="101"/>
    </location>
</feature>
<sequence>MMVVRRCCSTASPASQSYVSRLKRNALLYGPVGVACHTVLSLTSLASWYGVAAYGVDIASLMDRFGYAGAVSTGSAFALAYVAHKVTMPVRVPVTLMVTPYVARALKRGLPRPPL</sequence>
<dbReference type="OrthoDB" id="10263367at2759"/>
<evidence type="ECO:0000313" key="4">
    <source>
        <dbReference type="EMBL" id="SPR01931.1"/>
    </source>
</evidence>
<evidence type="ECO:0000259" key="2">
    <source>
        <dbReference type="Pfam" id="PF06916"/>
    </source>
</evidence>
<evidence type="ECO:0000313" key="6">
    <source>
        <dbReference type="Proteomes" id="UP000290189"/>
    </source>
</evidence>
<dbReference type="Proteomes" id="UP000290189">
    <property type="component" value="Unassembled WGS sequence"/>
</dbReference>